<sequence>MTTDDGDDPDTDYCADEIPGFEKNEKSILPPIRKQSTSTLNRLVLVAQALESEVSSRRQEEVSGTRIIYTIRMANLILLSLVNALILTGVGQYHSRQGKQSLLITMNKWYYDRSSDLPLTFSEMKLLGQYISISISILLWSSTFIIQCLQCCKIRHTRIMCLIYAFGSVPLSLFVFGIEMHYSACPWIDEFFSNDTNRIRYMSGDKFYETQCGVNGWALAGIFSLLSCGLYVSEGLITTFFRNEDSHGSNEKSGEAIL</sequence>
<evidence type="ECO:0000313" key="2">
    <source>
        <dbReference type="Proteomes" id="UP000887540"/>
    </source>
</evidence>
<dbReference type="Proteomes" id="UP000887540">
    <property type="component" value="Unplaced"/>
</dbReference>
<dbReference type="WBParaSite" id="ACRNAN_Path_1025.g3936.t1">
    <property type="protein sequence ID" value="ACRNAN_Path_1025.g3936.t1"/>
    <property type="gene ID" value="ACRNAN_Path_1025.g3936"/>
</dbReference>
<feature type="transmembrane region" description="Helical" evidence="1">
    <location>
        <begin position="73"/>
        <end position="93"/>
    </location>
</feature>
<accession>A0A914BUJ1</accession>
<evidence type="ECO:0000313" key="3">
    <source>
        <dbReference type="WBParaSite" id="ACRNAN_Path_1025.g3936.t1"/>
    </source>
</evidence>
<reference evidence="3" key="1">
    <citation type="submission" date="2022-11" db="UniProtKB">
        <authorList>
            <consortium name="WormBaseParasite"/>
        </authorList>
    </citation>
    <scope>IDENTIFICATION</scope>
</reference>
<organism evidence="2 3">
    <name type="scientific">Acrobeloides nanus</name>
    <dbReference type="NCBI Taxonomy" id="290746"/>
    <lineage>
        <taxon>Eukaryota</taxon>
        <taxon>Metazoa</taxon>
        <taxon>Ecdysozoa</taxon>
        <taxon>Nematoda</taxon>
        <taxon>Chromadorea</taxon>
        <taxon>Rhabditida</taxon>
        <taxon>Tylenchina</taxon>
        <taxon>Cephalobomorpha</taxon>
        <taxon>Cephaloboidea</taxon>
        <taxon>Cephalobidae</taxon>
        <taxon>Acrobeloides</taxon>
    </lineage>
</organism>
<keyword evidence="1" id="KW-0472">Membrane</keyword>
<keyword evidence="1" id="KW-1133">Transmembrane helix</keyword>
<keyword evidence="2" id="KW-1185">Reference proteome</keyword>
<evidence type="ECO:0000256" key="1">
    <source>
        <dbReference type="SAM" id="Phobius"/>
    </source>
</evidence>
<protein>
    <submittedName>
        <fullName evidence="3">Uncharacterized protein</fullName>
    </submittedName>
</protein>
<name>A0A914BUJ1_9BILA</name>
<feature type="transmembrane region" description="Helical" evidence="1">
    <location>
        <begin position="161"/>
        <end position="182"/>
    </location>
</feature>
<feature type="transmembrane region" description="Helical" evidence="1">
    <location>
        <begin position="214"/>
        <end position="232"/>
    </location>
</feature>
<keyword evidence="1" id="KW-0812">Transmembrane</keyword>
<proteinExistence type="predicted"/>
<dbReference type="AlphaFoldDB" id="A0A914BUJ1"/>
<feature type="transmembrane region" description="Helical" evidence="1">
    <location>
        <begin position="127"/>
        <end position="149"/>
    </location>
</feature>